<reference evidence="4 5" key="1">
    <citation type="journal article" date="2014" name="Nat. Commun.">
        <title>Klebsormidium flaccidum genome reveals primary factors for plant terrestrial adaptation.</title>
        <authorList>
            <person name="Hori K."/>
            <person name="Maruyama F."/>
            <person name="Fujisawa T."/>
            <person name="Togashi T."/>
            <person name="Yamamoto N."/>
            <person name="Seo M."/>
            <person name="Sato S."/>
            <person name="Yamada T."/>
            <person name="Mori H."/>
            <person name="Tajima N."/>
            <person name="Moriyama T."/>
            <person name="Ikeuchi M."/>
            <person name="Watanabe M."/>
            <person name="Wada H."/>
            <person name="Kobayashi K."/>
            <person name="Saito M."/>
            <person name="Masuda T."/>
            <person name="Sasaki-Sekimoto Y."/>
            <person name="Mashiguchi K."/>
            <person name="Awai K."/>
            <person name="Shimojima M."/>
            <person name="Masuda S."/>
            <person name="Iwai M."/>
            <person name="Nobusawa T."/>
            <person name="Narise T."/>
            <person name="Kondo S."/>
            <person name="Saito H."/>
            <person name="Sato R."/>
            <person name="Murakawa M."/>
            <person name="Ihara Y."/>
            <person name="Oshima-Yamada Y."/>
            <person name="Ohtaka K."/>
            <person name="Satoh M."/>
            <person name="Sonobe K."/>
            <person name="Ishii M."/>
            <person name="Ohtani R."/>
            <person name="Kanamori-Sato M."/>
            <person name="Honoki R."/>
            <person name="Miyazaki D."/>
            <person name="Mochizuki H."/>
            <person name="Umetsu J."/>
            <person name="Higashi K."/>
            <person name="Shibata D."/>
            <person name="Kamiya Y."/>
            <person name="Sato N."/>
            <person name="Nakamura Y."/>
            <person name="Tabata S."/>
            <person name="Ida S."/>
            <person name="Kurokawa K."/>
            <person name="Ohta H."/>
        </authorList>
    </citation>
    <scope>NUCLEOTIDE SEQUENCE [LARGE SCALE GENOMIC DNA]</scope>
    <source>
        <strain evidence="4 5">NIES-2285</strain>
    </source>
</reference>
<dbReference type="GO" id="GO:0015031">
    <property type="term" value="P:protein transport"/>
    <property type="evidence" value="ECO:0007669"/>
    <property type="project" value="InterPro"/>
</dbReference>
<dbReference type="PANTHER" id="PTHR12161:SF5">
    <property type="entry name" value="IST1 HOMOLOG"/>
    <property type="match status" value="1"/>
</dbReference>
<dbReference type="Pfam" id="PF03398">
    <property type="entry name" value="Ist1"/>
    <property type="match status" value="1"/>
</dbReference>
<evidence type="ECO:0000313" key="4">
    <source>
        <dbReference type="EMBL" id="GAQ91276.1"/>
    </source>
</evidence>
<comment type="similarity">
    <text evidence="1">Belongs to the IST1 family.</text>
</comment>
<feature type="region of interest" description="Disordered" evidence="3">
    <location>
        <begin position="356"/>
        <end position="535"/>
    </location>
</feature>
<feature type="compositionally biased region" description="Low complexity" evidence="3">
    <location>
        <begin position="418"/>
        <end position="433"/>
    </location>
</feature>
<feature type="compositionally biased region" description="Basic and acidic residues" evidence="3">
    <location>
        <begin position="356"/>
        <end position="380"/>
    </location>
</feature>
<dbReference type="FunFam" id="1.20.1260.60:FF:000002">
    <property type="entry name" value="Vacuolar protein sorting-associated protein IST1"/>
    <property type="match status" value="1"/>
</dbReference>
<dbReference type="GO" id="GO:0008104">
    <property type="term" value="P:intracellular protein localization"/>
    <property type="evidence" value="ECO:0000318"/>
    <property type="project" value="GO_Central"/>
</dbReference>
<dbReference type="AlphaFoldDB" id="A0A1Y1IRA1"/>
<evidence type="ECO:0008006" key="6">
    <source>
        <dbReference type="Google" id="ProtNLM"/>
    </source>
</evidence>
<dbReference type="Gene3D" id="1.20.1260.60">
    <property type="entry name" value="Vacuolar protein sorting-associated protein Ist1"/>
    <property type="match status" value="1"/>
</dbReference>
<feature type="region of interest" description="Disordered" evidence="3">
    <location>
        <begin position="579"/>
        <end position="602"/>
    </location>
</feature>
<keyword evidence="2" id="KW-0175">Coiled coil</keyword>
<proteinExistence type="inferred from homology"/>
<dbReference type="PANTHER" id="PTHR12161">
    <property type="entry name" value="IST1 FAMILY MEMBER"/>
    <property type="match status" value="1"/>
</dbReference>
<name>A0A1Y1IRA1_KLENI</name>
<evidence type="ECO:0000256" key="2">
    <source>
        <dbReference type="SAM" id="Coils"/>
    </source>
</evidence>
<evidence type="ECO:0000313" key="5">
    <source>
        <dbReference type="Proteomes" id="UP000054558"/>
    </source>
</evidence>
<feature type="region of interest" description="Disordered" evidence="3">
    <location>
        <begin position="178"/>
        <end position="328"/>
    </location>
</feature>
<feature type="coiled-coil region" evidence="2">
    <location>
        <begin position="25"/>
        <end position="52"/>
    </location>
</feature>
<evidence type="ECO:0000256" key="1">
    <source>
        <dbReference type="ARBA" id="ARBA00005536"/>
    </source>
</evidence>
<organism evidence="4 5">
    <name type="scientific">Klebsormidium nitens</name>
    <name type="common">Green alga</name>
    <name type="synonym">Ulothrix nitens</name>
    <dbReference type="NCBI Taxonomy" id="105231"/>
    <lineage>
        <taxon>Eukaryota</taxon>
        <taxon>Viridiplantae</taxon>
        <taxon>Streptophyta</taxon>
        <taxon>Klebsormidiophyceae</taxon>
        <taxon>Klebsormidiales</taxon>
        <taxon>Klebsormidiaceae</taxon>
        <taxon>Klebsormidium</taxon>
    </lineage>
</organism>
<dbReference type="Proteomes" id="UP000054558">
    <property type="component" value="Unassembled WGS sequence"/>
</dbReference>
<feature type="compositionally biased region" description="Pro residues" evidence="3">
    <location>
        <begin position="241"/>
        <end position="250"/>
    </location>
</feature>
<accession>A0A1Y1IRA1</accession>
<feature type="compositionally biased region" description="Low complexity" evidence="3">
    <location>
        <begin position="222"/>
        <end position="240"/>
    </location>
</feature>
<feature type="compositionally biased region" description="Pro residues" evidence="3">
    <location>
        <begin position="208"/>
        <end position="221"/>
    </location>
</feature>
<dbReference type="InterPro" id="IPR005061">
    <property type="entry name" value="Ist1"/>
</dbReference>
<dbReference type="OMA" id="GARPYES"/>
<keyword evidence="5" id="KW-1185">Reference proteome</keyword>
<protein>
    <recommendedName>
        <fullName evidence="6">Regulator of Vps4 activity in the MVB pathway protein</fullName>
    </recommendedName>
</protein>
<dbReference type="OrthoDB" id="29853at2759"/>
<gene>
    <name evidence="4" type="ORF">KFL_007560040</name>
</gene>
<dbReference type="InterPro" id="IPR042277">
    <property type="entry name" value="IST1-like"/>
</dbReference>
<feature type="compositionally biased region" description="Basic and acidic residues" evidence="3">
    <location>
        <begin position="487"/>
        <end position="497"/>
    </location>
</feature>
<feature type="compositionally biased region" description="Basic and acidic residues" evidence="3">
    <location>
        <begin position="294"/>
        <end position="304"/>
    </location>
</feature>
<evidence type="ECO:0000256" key="3">
    <source>
        <dbReference type="SAM" id="MobiDB-lite"/>
    </source>
</evidence>
<dbReference type="EMBL" id="DF237705">
    <property type="protein sequence ID" value="GAQ91276.1"/>
    <property type="molecule type" value="Genomic_DNA"/>
</dbReference>
<dbReference type="STRING" id="105231.A0A1Y1IRA1"/>
<sequence length="613" mass="65233">MFGKFKRAKCAAQLKQCTARIQVLRNQREMRMKQMTREIAELLTQGQEARAMLLVGQKLREEAALAAYDVVGVCCSTLCAQMPMIEEAKKCPPSLKEEIATIIFAAPRCGDLAELQELKVMFTAKFGKAFAAAVAELRPDCGVDSRVIAGLTVHAPSSDTKLRVLAAIAAEYQVDWRPPSTRNEMGVPQPPTQEAPPHDFLRTARSPRTPPGQRPPSPPSPFARQPFAGADPGGATDAGPYRPPPPPEFPLPALRVQSNGAGPAGRATATSGPGQAGGGFPVSPSTDRVSPRPWADEQDGRFEPTRAQPQSGYPFGGNRSAPGGLDEFPGATAAALVVAAQQVSDLAGMVVASHMREQEARLREQLRSERDGRPGDDRARSTGSQYGGDRQAWGQASGEWGGGQARSEAGSGRQWDGQSSQQRSPRAPSPYRSFEGNEYGQPVHGRTDQEGRVVPPHSAGRTLEEQGALQRASRDFSTPRPASPDSLARRSDDRDSSSEDDNSGPGTGGGATRGGGPRGTAGREAGPEAFTGRRGDVFFNDRQGHVAHANVRKVEGPQGGSLPPPPKHAQERGRFLKWTPPAAADNPHKGLPASPNAEMNGLSSHIRALKVGK</sequence>
<feature type="compositionally biased region" description="Gly residues" evidence="3">
    <location>
        <begin position="505"/>
        <end position="519"/>
    </location>
</feature>